<name>A0A6H1WSU7_9BACT</name>
<dbReference type="RefSeq" id="WP_168719621.1">
    <property type="nucleotide sequence ID" value="NZ_CP042909.1"/>
</dbReference>
<dbReference type="Pfam" id="PF13231">
    <property type="entry name" value="PMT_2"/>
    <property type="match status" value="1"/>
</dbReference>
<keyword evidence="7 8" id="KW-0472">Membrane</keyword>
<keyword evidence="3" id="KW-0328">Glycosyltransferase</keyword>
<organism evidence="10 11">
    <name type="scientific">Thermosulfurimonas marina</name>
    <dbReference type="NCBI Taxonomy" id="2047767"/>
    <lineage>
        <taxon>Bacteria</taxon>
        <taxon>Pseudomonadati</taxon>
        <taxon>Thermodesulfobacteriota</taxon>
        <taxon>Thermodesulfobacteria</taxon>
        <taxon>Thermodesulfobacteriales</taxon>
        <taxon>Thermodesulfobacteriaceae</taxon>
        <taxon>Thermosulfurimonas</taxon>
    </lineage>
</organism>
<gene>
    <name evidence="10" type="ORF">FVE67_05400</name>
</gene>
<dbReference type="GO" id="GO:0010041">
    <property type="term" value="P:response to iron(III) ion"/>
    <property type="evidence" value="ECO:0007669"/>
    <property type="project" value="TreeGrafter"/>
</dbReference>
<dbReference type="PANTHER" id="PTHR33908">
    <property type="entry name" value="MANNOSYLTRANSFERASE YKCB-RELATED"/>
    <property type="match status" value="1"/>
</dbReference>
<dbReference type="GO" id="GO:0009103">
    <property type="term" value="P:lipopolysaccharide biosynthetic process"/>
    <property type="evidence" value="ECO:0007669"/>
    <property type="project" value="UniProtKB-ARBA"/>
</dbReference>
<evidence type="ECO:0000256" key="8">
    <source>
        <dbReference type="SAM" id="Phobius"/>
    </source>
</evidence>
<dbReference type="EMBL" id="CP042909">
    <property type="protein sequence ID" value="QJA06273.1"/>
    <property type="molecule type" value="Genomic_DNA"/>
</dbReference>
<evidence type="ECO:0000256" key="4">
    <source>
        <dbReference type="ARBA" id="ARBA00022679"/>
    </source>
</evidence>
<dbReference type="AlphaFoldDB" id="A0A6H1WSU7"/>
<dbReference type="KEGG" id="tmai:FVE67_05400"/>
<evidence type="ECO:0000313" key="10">
    <source>
        <dbReference type="EMBL" id="QJA06273.1"/>
    </source>
</evidence>
<feature type="transmembrane region" description="Helical" evidence="8">
    <location>
        <begin position="273"/>
        <end position="292"/>
    </location>
</feature>
<comment type="subcellular location">
    <subcellularLocation>
        <location evidence="1">Cell membrane</location>
        <topology evidence="1">Multi-pass membrane protein</topology>
    </subcellularLocation>
</comment>
<feature type="transmembrane region" description="Helical" evidence="8">
    <location>
        <begin position="241"/>
        <end position="261"/>
    </location>
</feature>
<proteinExistence type="predicted"/>
<feature type="transmembrane region" description="Helical" evidence="8">
    <location>
        <begin position="191"/>
        <end position="208"/>
    </location>
</feature>
<feature type="transmembrane region" description="Helical" evidence="8">
    <location>
        <begin position="150"/>
        <end position="179"/>
    </location>
</feature>
<dbReference type="InterPro" id="IPR038731">
    <property type="entry name" value="RgtA/B/C-like"/>
</dbReference>
<dbReference type="PANTHER" id="PTHR33908:SF3">
    <property type="entry name" value="UNDECAPRENYL PHOSPHATE-ALPHA-4-AMINO-4-DEOXY-L-ARABINOSE ARABINOSYL TRANSFERASE"/>
    <property type="match status" value="1"/>
</dbReference>
<dbReference type="GO" id="GO:0005886">
    <property type="term" value="C:plasma membrane"/>
    <property type="evidence" value="ECO:0007669"/>
    <property type="project" value="UniProtKB-SubCell"/>
</dbReference>
<evidence type="ECO:0000256" key="7">
    <source>
        <dbReference type="ARBA" id="ARBA00023136"/>
    </source>
</evidence>
<feature type="transmembrane region" description="Helical" evidence="8">
    <location>
        <begin position="113"/>
        <end position="130"/>
    </location>
</feature>
<dbReference type="InterPro" id="IPR050297">
    <property type="entry name" value="LipidA_mod_glycosyltrf_83"/>
</dbReference>
<keyword evidence="4" id="KW-0808">Transferase</keyword>
<feature type="transmembrane region" description="Helical" evidence="8">
    <location>
        <begin position="328"/>
        <end position="346"/>
    </location>
</feature>
<evidence type="ECO:0000256" key="6">
    <source>
        <dbReference type="ARBA" id="ARBA00022989"/>
    </source>
</evidence>
<evidence type="ECO:0000256" key="1">
    <source>
        <dbReference type="ARBA" id="ARBA00004651"/>
    </source>
</evidence>
<evidence type="ECO:0000259" key="9">
    <source>
        <dbReference type="Pfam" id="PF13231"/>
    </source>
</evidence>
<evidence type="ECO:0000313" key="11">
    <source>
        <dbReference type="Proteomes" id="UP000501253"/>
    </source>
</evidence>
<feature type="transmembrane region" description="Helical" evidence="8">
    <location>
        <begin position="83"/>
        <end position="101"/>
    </location>
</feature>
<keyword evidence="11" id="KW-1185">Reference proteome</keyword>
<accession>A0A6H1WSU7</accession>
<keyword evidence="2" id="KW-1003">Cell membrane</keyword>
<feature type="transmembrane region" description="Helical" evidence="8">
    <location>
        <begin position="298"/>
        <end position="316"/>
    </location>
</feature>
<keyword evidence="5 8" id="KW-0812">Transmembrane</keyword>
<evidence type="ECO:0000256" key="3">
    <source>
        <dbReference type="ARBA" id="ARBA00022676"/>
    </source>
</evidence>
<sequence>MSKEILKVFLLALFLGLWFQGTRPFMGRDEHRYPQVARTMRSRGEWLVPYWEKHPHLTKPPVIYWMIAAGEKLFGSGPWGARIPHALALAVTAAAIAALGAKLFGEEGFKAGFLYAVTLTPFVAANIVTPDTPLVMWEVLAAWAFFTRPLLAWVFWGLAFMTKGTAVFPVMLPFVWYGWLAKKDLRGLTKGLALFLLVALPWHLYIQMRFPYFWKIFLKEEISGRLLHNYYHRNSAWYAPFYIYLPLLTVGALPGFVWFIRDFKGLRDLWREIHLRVILLWYAVPLTVFWLAKSRLPLYILPLFAPFSLMVVGLRLKRGRALPGPPFWGFWIAGLLVLKAALSWYFKSHGIFPEP</sequence>
<evidence type="ECO:0000256" key="2">
    <source>
        <dbReference type="ARBA" id="ARBA00022475"/>
    </source>
</evidence>
<protein>
    <recommendedName>
        <fullName evidence="9">Glycosyltransferase RgtA/B/C/D-like domain-containing protein</fullName>
    </recommendedName>
</protein>
<evidence type="ECO:0000256" key="5">
    <source>
        <dbReference type="ARBA" id="ARBA00022692"/>
    </source>
</evidence>
<feature type="domain" description="Glycosyltransferase RgtA/B/C/D-like" evidence="9">
    <location>
        <begin position="59"/>
        <end position="202"/>
    </location>
</feature>
<dbReference type="GO" id="GO:0016763">
    <property type="term" value="F:pentosyltransferase activity"/>
    <property type="evidence" value="ECO:0007669"/>
    <property type="project" value="TreeGrafter"/>
</dbReference>
<keyword evidence="6 8" id="KW-1133">Transmembrane helix</keyword>
<dbReference type="Proteomes" id="UP000501253">
    <property type="component" value="Chromosome"/>
</dbReference>
<reference evidence="10 11" key="1">
    <citation type="submission" date="2019-08" db="EMBL/GenBank/DDBJ databases">
        <title>Complete genome sequence of Thermosulfurimonas marina SU872T, an anaerobic thermophilic chemolithoautotrophic bacterium isolated from a shallow marine hydrothermal vent.</title>
        <authorList>
            <person name="Allioux M."/>
            <person name="Jebbar M."/>
            <person name="Slobodkina G."/>
            <person name="Slobodkin A."/>
            <person name="Moalic Y."/>
            <person name="Frolova A."/>
            <person name="Shao Z."/>
            <person name="Alain K."/>
        </authorList>
    </citation>
    <scope>NUCLEOTIDE SEQUENCE [LARGE SCALE GENOMIC DNA]</scope>
    <source>
        <strain evidence="10 11">SU872</strain>
    </source>
</reference>